<name>A0A0A9HP23_ARUDO</name>
<dbReference type="EMBL" id="GBRH01163258">
    <property type="protein sequence ID" value="JAE34638.1"/>
    <property type="molecule type" value="Transcribed_RNA"/>
</dbReference>
<organism evidence="2">
    <name type="scientific">Arundo donax</name>
    <name type="common">Giant reed</name>
    <name type="synonym">Donax arundinaceus</name>
    <dbReference type="NCBI Taxonomy" id="35708"/>
    <lineage>
        <taxon>Eukaryota</taxon>
        <taxon>Viridiplantae</taxon>
        <taxon>Streptophyta</taxon>
        <taxon>Embryophyta</taxon>
        <taxon>Tracheophyta</taxon>
        <taxon>Spermatophyta</taxon>
        <taxon>Magnoliopsida</taxon>
        <taxon>Liliopsida</taxon>
        <taxon>Poales</taxon>
        <taxon>Poaceae</taxon>
        <taxon>PACMAD clade</taxon>
        <taxon>Arundinoideae</taxon>
        <taxon>Arundineae</taxon>
        <taxon>Arundo</taxon>
    </lineage>
</organism>
<accession>A0A0A9HP23</accession>
<evidence type="ECO:0000313" key="2">
    <source>
        <dbReference type="EMBL" id="JAE34638.1"/>
    </source>
</evidence>
<keyword evidence="1" id="KW-0472">Membrane</keyword>
<evidence type="ECO:0000256" key="1">
    <source>
        <dbReference type="SAM" id="Phobius"/>
    </source>
</evidence>
<keyword evidence="1" id="KW-0812">Transmembrane</keyword>
<protein>
    <submittedName>
        <fullName evidence="2">Uncharacterized protein</fullName>
    </submittedName>
</protein>
<proteinExistence type="predicted"/>
<sequence>MFIPLVLYIKVHIVFLPQFDSSPQFSLQDWITFIIFCIFNIFVHGLI</sequence>
<keyword evidence="1" id="KW-1133">Transmembrane helix</keyword>
<dbReference type="AlphaFoldDB" id="A0A0A9HP23"/>
<reference evidence="2" key="2">
    <citation type="journal article" date="2015" name="Data Brief">
        <title>Shoot transcriptome of the giant reed, Arundo donax.</title>
        <authorList>
            <person name="Barrero R.A."/>
            <person name="Guerrero F.D."/>
            <person name="Moolhuijzen P."/>
            <person name="Goolsby J.A."/>
            <person name="Tidwell J."/>
            <person name="Bellgard S.E."/>
            <person name="Bellgard M.I."/>
        </authorList>
    </citation>
    <scope>NUCLEOTIDE SEQUENCE</scope>
    <source>
        <tissue evidence="2">Shoot tissue taken approximately 20 cm above the soil surface</tissue>
    </source>
</reference>
<reference evidence="2" key="1">
    <citation type="submission" date="2014-09" db="EMBL/GenBank/DDBJ databases">
        <authorList>
            <person name="Magalhaes I.L.F."/>
            <person name="Oliveira U."/>
            <person name="Santos F.R."/>
            <person name="Vidigal T.H.D.A."/>
            <person name="Brescovit A.D."/>
            <person name="Santos A.J."/>
        </authorList>
    </citation>
    <scope>NUCLEOTIDE SEQUENCE</scope>
    <source>
        <tissue evidence="2">Shoot tissue taken approximately 20 cm above the soil surface</tissue>
    </source>
</reference>
<feature type="transmembrane region" description="Helical" evidence="1">
    <location>
        <begin position="30"/>
        <end position="46"/>
    </location>
</feature>